<dbReference type="Gene3D" id="1.20.1070.10">
    <property type="entry name" value="Rhodopsin 7-helix transmembrane proteins"/>
    <property type="match status" value="1"/>
</dbReference>
<feature type="transmembrane region" description="Helical" evidence="10">
    <location>
        <begin position="78"/>
        <end position="102"/>
    </location>
</feature>
<feature type="domain" description="G-protein coupled receptors family 1 profile" evidence="11">
    <location>
        <begin position="57"/>
        <end position="313"/>
    </location>
</feature>
<keyword evidence="4 10" id="KW-1133">Transmembrane helix</keyword>
<evidence type="ECO:0000256" key="3">
    <source>
        <dbReference type="ARBA" id="ARBA00022692"/>
    </source>
</evidence>
<feature type="transmembrane region" description="Helical" evidence="10">
    <location>
        <begin position="202"/>
        <end position="225"/>
    </location>
</feature>
<dbReference type="GO" id="GO:0005886">
    <property type="term" value="C:plasma membrane"/>
    <property type="evidence" value="ECO:0007669"/>
    <property type="project" value="UniProtKB-SubCell"/>
</dbReference>
<evidence type="ECO:0000313" key="13">
    <source>
        <dbReference type="Proteomes" id="UP000694568"/>
    </source>
</evidence>
<evidence type="ECO:0000256" key="4">
    <source>
        <dbReference type="ARBA" id="ARBA00022989"/>
    </source>
</evidence>
<comment type="similarity">
    <text evidence="9">Belongs to the G-protein coupled receptor 1 family.</text>
</comment>
<keyword evidence="5 9" id="KW-0297">G-protein coupled receptor</keyword>
<name>A0A8C9XMC9_SANLU</name>
<dbReference type="SUPFAM" id="SSF81321">
    <property type="entry name" value="Family A G protein-coupled receptor-like"/>
    <property type="match status" value="1"/>
</dbReference>
<feature type="transmembrane region" description="Helical" evidence="10">
    <location>
        <begin position="117"/>
        <end position="136"/>
    </location>
</feature>
<dbReference type="GeneTree" id="ENSGT01150000287001"/>
<sequence>TPPEICVSRSFLSLITVIYYTMCLGNSSNDSGSCLGESQHVSIAVLLCLVFFLGFLLNTFSLWVFCCRLTCWTCGTTLQFHLALSDAIATPVTPMIAVYFAMGNDWPFGRFLCQVKIALLSLHFYGSTIFLTLISIHRYTAVVHYNRSSCMKRKKFVRNLCAGIWSLLLIQALIYALLLPPSKEGSNSQCLTIHQRNLSDTYFVINFILFIFGFLLPFLLSAVLYGRLTKTLAHLNISTAKGLNVKVKSQRMIAMCLVIFGLCFLPLNVVRTVGVILKKYYPHECHVLLQIETAYYVSWIIAGVNSCLDPLLYCFGSQNFRDAFQSFKIRKGEGLPRTDSEITANQ</sequence>
<protein>
    <recommendedName>
        <fullName evidence="11">G-protein coupled receptors family 1 profile domain-containing protein</fullName>
    </recommendedName>
</protein>
<dbReference type="InterPro" id="IPR017452">
    <property type="entry name" value="GPCR_Rhodpsn_7TM"/>
</dbReference>
<feature type="transmembrane region" description="Helical" evidence="10">
    <location>
        <begin position="294"/>
        <end position="315"/>
    </location>
</feature>
<feature type="transmembrane region" description="Helical" evidence="10">
    <location>
        <begin position="156"/>
        <end position="178"/>
    </location>
</feature>
<dbReference type="Ensembl" id="ENSSLUT00000011663.1">
    <property type="protein sequence ID" value="ENSSLUP00000011270.1"/>
    <property type="gene ID" value="ENSSLUG00000005370.1"/>
</dbReference>
<keyword evidence="6 10" id="KW-0472">Membrane</keyword>
<dbReference type="GO" id="GO:0004930">
    <property type="term" value="F:G protein-coupled receptor activity"/>
    <property type="evidence" value="ECO:0007669"/>
    <property type="project" value="UniProtKB-KW"/>
</dbReference>
<reference evidence="12" key="1">
    <citation type="submission" date="2025-08" db="UniProtKB">
        <authorList>
            <consortium name="Ensembl"/>
        </authorList>
    </citation>
    <scope>IDENTIFICATION</scope>
</reference>
<keyword evidence="3 9" id="KW-0812">Transmembrane</keyword>
<keyword evidence="13" id="KW-1185">Reference proteome</keyword>
<proteinExistence type="inferred from homology"/>
<accession>A0A8C9XMC9</accession>
<evidence type="ECO:0000256" key="1">
    <source>
        <dbReference type="ARBA" id="ARBA00004651"/>
    </source>
</evidence>
<dbReference type="PROSITE" id="PS50262">
    <property type="entry name" value="G_PROTEIN_RECEP_F1_2"/>
    <property type="match status" value="1"/>
</dbReference>
<evidence type="ECO:0000313" key="12">
    <source>
        <dbReference type="Ensembl" id="ENSSLUP00000011270.1"/>
    </source>
</evidence>
<evidence type="ECO:0000256" key="2">
    <source>
        <dbReference type="ARBA" id="ARBA00022475"/>
    </source>
</evidence>
<dbReference type="PANTHER" id="PTHR24231">
    <property type="entry name" value="PURINOCEPTOR-RELATED G-PROTEIN COUPLED RECEPTOR"/>
    <property type="match status" value="1"/>
</dbReference>
<dbReference type="Proteomes" id="UP000694568">
    <property type="component" value="Unplaced"/>
</dbReference>
<evidence type="ECO:0000256" key="5">
    <source>
        <dbReference type="ARBA" id="ARBA00023040"/>
    </source>
</evidence>
<dbReference type="PROSITE" id="PS00237">
    <property type="entry name" value="G_PROTEIN_RECEP_F1_1"/>
    <property type="match status" value="1"/>
</dbReference>
<dbReference type="AlphaFoldDB" id="A0A8C9XMC9"/>
<feature type="transmembrane region" description="Helical" evidence="10">
    <location>
        <begin position="43"/>
        <end position="66"/>
    </location>
</feature>
<reference evidence="12" key="2">
    <citation type="submission" date="2025-09" db="UniProtKB">
        <authorList>
            <consortium name="Ensembl"/>
        </authorList>
    </citation>
    <scope>IDENTIFICATION</scope>
</reference>
<dbReference type="InterPro" id="IPR000276">
    <property type="entry name" value="GPCR_Rhodpsn"/>
</dbReference>
<comment type="subcellular location">
    <subcellularLocation>
        <location evidence="1">Cell membrane</location>
        <topology evidence="1">Multi-pass membrane protein</topology>
    </subcellularLocation>
</comment>
<evidence type="ECO:0000256" key="7">
    <source>
        <dbReference type="ARBA" id="ARBA00023170"/>
    </source>
</evidence>
<dbReference type="PANTHER" id="PTHR24231:SF35">
    <property type="entry name" value="P2Y PURINOCEPTOR 4-LIKE"/>
    <property type="match status" value="1"/>
</dbReference>
<organism evidence="12 13">
    <name type="scientific">Sander lucioperca</name>
    <name type="common">Pike-perch</name>
    <name type="synonym">Perca lucioperca</name>
    <dbReference type="NCBI Taxonomy" id="283035"/>
    <lineage>
        <taxon>Eukaryota</taxon>
        <taxon>Metazoa</taxon>
        <taxon>Chordata</taxon>
        <taxon>Craniata</taxon>
        <taxon>Vertebrata</taxon>
        <taxon>Euteleostomi</taxon>
        <taxon>Actinopterygii</taxon>
        <taxon>Neopterygii</taxon>
        <taxon>Teleostei</taxon>
        <taxon>Neoteleostei</taxon>
        <taxon>Acanthomorphata</taxon>
        <taxon>Eupercaria</taxon>
        <taxon>Perciformes</taxon>
        <taxon>Percoidei</taxon>
        <taxon>Percidae</taxon>
        <taxon>Luciopercinae</taxon>
        <taxon>Sander</taxon>
    </lineage>
</organism>
<keyword evidence="7 9" id="KW-0675">Receptor</keyword>
<evidence type="ECO:0000256" key="6">
    <source>
        <dbReference type="ARBA" id="ARBA00023136"/>
    </source>
</evidence>
<dbReference type="PRINTS" id="PR00237">
    <property type="entry name" value="GPCRRHODOPSN"/>
</dbReference>
<evidence type="ECO:0000256" key="8">
    <source>
        <dbReference type="ARBA" id="ARBA00023224"/>
    </source>
</evidence>
<evidence type="ECO:0000256" key="9">
    <source>
        <dbReference type="RuleBase" id="RU000688"/>
    </source>
</evidence>
<evidence type="ECO:0000259" key="11">
    <source>
        <dbReference type="PROSITE" id="PS50262"/>
    </source>
</evidence>
<feature type="transmembrane region" description="Helical" evidence="10">
    <location>
        <begin position="252"/>
        <end position="274"/>
    </location>
</feature>
<keyword evidence="8 9" id="KW-0807">Transducer</keyword>
<keyword evidence="2" id="KW-1003">Cell membrane</keyword>
<evidence type="ECO:0000256" key="10">
    <source>
        <dbReference type="SAM" id="Phobius"/>
    </source>
</evidence>
<dbReference type="Pfam" id="PF00001">
    <property type="entry name" value="7tm_1"/>
    <property type="match status" value="1"/>
</dbReference>